<evidence type="ECO:0000259" key="8">
    <source>
        <dbReference type="PROSITE" id="PS51387"/>
    </source>
</evidence>
<keyword evidence="4" id="KW-0274">FAD</keyword>
<dbReference type="InterPro" id="IPR004113">
    <property type="entry name" value="FAD-bd_oxidored_4_C"/>
</dbReference>
<keyword evidence="5" id="KW-0809">Transit peptide</keyword>
<dbReference type="SUPFAM" id="SSF55103">
    <property type="entry name" value="FAD-linked oxidases, C-terminal domain"/>
    <property type="match status" value="1"/>
</dbReference>
<reference evidence="9 10" key="1">
    <citation type="journal article" date="2014" name="World J. Microbiol. Biotechnol.">
        <title>Biodiversity and physiological characteristics of Antarctic and Arctic lichens-associated bacteria.</title>
        <authorList>
            <person name="Lee Y.M."/>
            <person name="Kim E.H."/>
            <person name="Lee H.K."/>
            <person name="Hong S.G."/>
        </authorList>
    </citation>
    <scope>NUCLEOTIDE SEQUENCE [LARGE SCALE GENOMIC DNA]</scope>
    <source>
        <strain evidence="9 10">PAMC 26569</strain>
    </source>
</reference>
<dbReference type="InterPro" id="IPR016171">
    <property type="entry name" value="Vanillyl_alc_oxidase_C-sub2"/>
</dbReference>
<evidence type="ECO:0000313" key="10">
    <source>
        <dbReference type="Proteomes" id="UP000500767"/>
    </source>
</evidence>
<comment type="cofactor">
    <cofactor evidence="1">
        <name>FAD</name>
        <dbReference type="ChEBI" id="CHEBI:57692"/>
    </cofactor>
</comment>
<evidence type="ECO:0000256" key="6">
    <source>
        <dbReference type="ARBA" id="ARBA00023002"/>
    </source>
</evidence>
<sequence>MHTQAGLQLDRRPLPPELWSALQARFGDRLTRTAAELDRHGHEESWHPGVPPDAVVFAESTAEVAELMRLCAQHRVPVVPFGAGTSLEGHVAAMAGGISLDLSRMTRIIDVRPEDGDCSIEAGVTREQLNTHLRDVGLFFSVDPGAPATIGGMAATRASGTNAVRYGTIRDVVLSLVAVMADGRVVRTGGRARKSAAGYDLTRLLIGSEGTLGIITELTVRLFPIPESIASAVCTFPSVQAAVECVIGLIQLAVPLARIEFLDAAAIDAVNRYSSLDNALAPTLFLEFHGSEAEVAAQVATVRDAIASHGAGELHWATRAEDRARLWKARHEALWAVNATRPGSRSWTTDVCVPISRLAECIVDTTADMQELPFRGAIVGHVGDGNFHCLLPLDPTSDAELEAAARFNDRLVRRALAMEGTCTGEHGIGHGKLGFMALEHGEGLAVMRAVKHALDPDGILNPGKVLPAG</sequence>
<evidence type="ECO:0000256" key="1">
    <source>
        <dbReference type="ARBA" id="ARBA00001974"/>
    </source>
</evidence>
<dbReference type="FunFam" id="3.30.70.2740:FF:000001">
    <property type="entry name" value="D-lactate dehydrogenase mitochondrial"/>
    <property type="match status" value="1"/>
</dbReference>
<dbReference type="GO" id="GO:0008720">
    <property type="term" value="F:D-lactate dehydrogenase (NAD+) activity"/>
    <property type="evidence" value="ECO:0007669"/>
    <property type="project" value="TreeGrafter"/>
</dbReference>
<dbReference type="PANTHER" id="PTHR11748">
    <property type="entry name" value="D-LACTATE DEHYDROGENASE"/>
    <property type="match status" value="1"/>
</dbReference>
<keyword evidence="6" id="KW-0560">Oxidoreductase</keyword>
<evidence type="ECO:0000256" key="2">
    <source>
        <dbReference type="ARBA" id="ARBA00008000"/>
    </source>
</evidence>
<organism evidence="9 10">
    <name type="scientific">Lichenicola cladoniae</name>
    <dbReference type="NCBI Taxonomy" id="1484109"/>
    <lineage>
        <taxon>Bacteria</taxon>
        <taxon>Pseudomonadati</taxon>
        <taxon>Pseudomonadota</taxon>
        <taxon>Alphaproteobacteria</taxon>
        <taxon>Acetobacterales</taxon>
        <taxon>Acetobacteraceae</taxon>
        <taxon>Lichenicola</taxon>
    </lineage>
</organism>
<dbReference type="EC" id="1.1.2.4" evidence="7"/>
<dbReference type="Gene3D" id="1.10.45.10">
    <property type="entry name" value="Vanillyl-alcohol Oxidase, Chain A, domain 4"/>
    <property type="match status" value="1"/>
</dbReference>
<dbReference type="KEGG" id="lck:HN018_15165"/>
<dbReference type="PROSITE" id="PS51387">
    <property type="entry name" value="FAD_PCMH"/>
    <property type="match status" value="1"/>
</dbReference>
<dbReference type="GO" id="GO:1903457">
    <property type="term" value="P:lactate catabolic process"/>
    <property type="evidence" value="ECO:0007669"/>
    <property type="project" value="TreeGrafter"/>
</dbReference>
<accession>A0A6M8HWW6</accession>
<dbReference type="SUPFAM" id="SSF56176">
    <property type="entry name" value="FAD-binding/transporter-associated domain-like"/>
    <property type="match status" value="1"/>
</dbReference>
<keyword evidence="10" id="KW-1185">Reference proteome</keyword>
<dbReference type="Gene3D" id="3.30.465.10">
    <property type="match status" value="1"/>
</dbReference>
<name>A0A6M8HWW6_9PROT</name>
<dbReference type="Pfam" id="PF01565">
    <property type="entry name" value="FAD_binding_4"/>
    <property type="match status" value="1"/>
</dbReference>
<dbReference type="PANTHER" id="PTHR11748:SF111">
    <property type="entry name" value="D-LACTATE DEHYDROGENASE, MITOCHONDRIAL-RELATED"/>
    <property type="match status" value="1"/>
</dbReference>
<dbReference type="Proteomes" id="UP000500767">
    <property type="component" value="Chromosome"/>
</dbReference>
<dbReference type="InterPro" id="IPR016164">
    <property type="entry name" value="FAD-linked_Oxase-like_C"/>
</dbReference>
<dbReference type="InterPro" id="IPR006094">
    <property type="entry name" value="Oxid_FAD_bind_N"/>
</dbReference>
<gene>
    <name evidence="9" type="ORF">HN018_15165</name>
</gene>
<dbReference type="FunFam" id="3.30.465.10:FF:000016">
    <property type="entry name" value="probable D-lactate dehydrogenase, mitochondrial"/>
    <property type="match status" value="1"/>
</dbReference>
<dbReference type="InterPro" id="IPR016166">
    <property type="entry name" value="FAD-bd_PCMH"/>
</dbReference>
<dbReference type="GO" id="GO:0071949">
    <property type="term" value="F:FAD binding"/>
    <property type="evidence" value="ECO:0007669"/>
    <property type="project" value="InterPro"/>
</dbReference>
<dbReference type="Gene3D" id="3.30.70.2740">
    <property type="match status" value="1"/>
</dbReference>
<dbReference type="InterPro" id="IPR016169">
    <property type="entry name" value="FAD-bd_PCMH_sub2"/>
</dbReference>
<evidence type="ECO:0000256" key="4">
    <source>
        <dbReference type="ARBA" id="ARBA00022827"/>
    </source>
</evidence>
<dbReference type="InterPro" id="IPR036318">
    <property type="entry name" value="FAD-bd_PCMH-like_sf"/>
</dbReference>
<dbReference type="GO" id="GO:0004458">
    <property type="term" value="F:D-lactate dehydrogenase (cytochrome) activity"/>
    <property type="evidence" value="ECO:0007669"/>
    <property type="project" value="UniProtKB-EC"/>
</dbReference>
<evidence type="ECO:0000256" key="3">
    <source>
        <dbReference type="ARBA" id="ARBA00022630"/>
    </source>
</evidence>
<evidence type="ECO:0000313" key="9">
    <source>
        <dbReference type="EMBL" id="QKE92685.1"/>
    </source>
</evidence>
<dbReference type="FunFam" id="1.10.45.10:FF:000001">
    <property type="entry name" value="D-lactate dehydrogenase mitochondrial"/>
    <property type="match status" value="1"/>
</dbReference>
<protein>
    <recommendedName>
        <fullName evidence="7">D-lactate dehydrogenase (cytochrome)</fullName>
        <ecNumber evidence="7">1.1.2.4</ecNumber>
    </recommendedName>
</protein>
<dbReference type="EMBL" id="CP053708">
    <property type="protein sequence ID" value="QKE92685.1"/>
    <property type="molecule type" value="Genomic_DNA"/>
</dbReference>
<proteinExistence type="inferred from homology"/>
<dbReference type="Pfam" id="PF02913">
    <property type="entry name" value="FAD-oxidase_C"/>
    <property type="match status" value="1"/>
</dbReference>
<feature type="domain" description="FAD-binding PCMH-type" evidence="8">
    <location>
        <begin position="48"/>
        <end position="225"/>
    </location>
</feature>
<comment type="similarity">
    <text evidence="2">Belongs to the FAD-binding oxidoreductase/transferase type 4 family.</text>
</comment>
<keyword evidence="3" id="KW-0285">Flavoprotein</keyword>
<evidence type="ECO:0000256" key="5">
    <source>
        <dbReference type="ARBA" id="ARBA00022946"/>
    </source>
</evidence>
<dbReference type="AlphaFoldDB" id="A0A6M8HWW6"/>
<evidence type="ECO:0000256" key="7">
    <source>
        <dbReference type="ARBA" id="ARBA00038897"/>
    </source>
</evidence>